<dbReference type="Pfam" id="PF02638">
    <property type="entry name" value="GHL10"/>
    <property type="match status" value="1"/>
</dbReference>
<dbReference type="AlphaFoldDB" id="A0A538TRT3"/>
<dbReference type="PANTHER" id="PTHR43405">
    <property type="entry name" value="GLYCOSYL HYDROLASE DIGH"/>
    <property type="match status" value="1"/>
</dbReference>
<dbReference type="InterPro" id="IPR017853">
    <property type="entry name" value="GH"/>
</dbReference>
<feature type="compositionally biased region" description="Basic residues" evidence="2">
    <location>
        <begin position="34"/>
        <end position="44"/>
    </location>
</feature>
<name>A0A538TRT3_UNCEI</name>
<dbReference type="EMBL" id="VBOZ01000009">
    <property type="protein sequence ID" value="TMQ66339.1"/>
    <property type="molecule type" value="Genomic_DNA"/>
</dbReference>
<dbReference type="Proteomes" id="UP000317691">
    <property type="component" value="Unassembled WGS sequence"/>
</dbReference>
<evidence type="ECO:0000256" key="2">
    <source>
        <dbReference type="SAM" id="MobiDB-lite"/>
    </source>
</evidence>
<evidence type="ECO:0000313" key="6">
    <source>
        <dbReference type="Proteomes" id="UP000317691"/>
    </source>
</evidence>
<evidence type="ECO:0000259" key="4">
    <source>
        <dbReference type="Pfam" id="PF02638"/>
    </source>
</evidence>
<gene>
    <name evidence="5" type="ORF">E6K79_03025</name>
</gene>
<keyword evidence="1" id="KW-0732">Signal</keyword>
<evidence type="ECO:0000256" key="1">
    <source>
        <dbReference type="ARBA" id="ARBA00022729"/>
    </source>
</evidence>
<dbReference type="SUPFAM" id="SSF51445">
    <property type="entry name" value="(Trans)glycosidases"/>
    <property type="match status" value="1"/>
</dbReference>
<evidence type="ECO:0000313" key="5">
    <source>
        <dbReference type="EMBL" id="TMQ66339.1"/>
    </source>
</evidence>
<sequence length="494" mass="55693">MLPRRAARWRRPGRARRPRRVKAVLKARVLLPPRRLRRRSARPGRRAERSSGGRAFRWLPSRQPAGANEGKAATDAATDYVTKRPTPARRAPAFFIGVLVTLSLAGLAATVRLAAAAPPAGEETRALWVVRHAISTPGRVDQVVEVASQLNINTLLVQVRGRGDAYFRSDLTPRAEDLGATSPDFDPLERIIRRAHAAGLEVQAWINVYLVWSAGAPPRSPLHVVNAHPEWISVRADGQRLVEMLPEDFEDQKLEGMYLAPGNPEVRRHLREIVREIVTRYDVDGIHLDYVRYPEPTVGYDAATRTAFEREFGVDPMQIDHPDSTFLEVIGADRIPDLRARWIQWKKDQITDLVRDLRHDLDISGRSIKLTAAVIADQVAALNRYEQDWPTWLREGIIDAAIPMCYGTSTSVVERQIGAALSIPTERHVYAGIAIYNESARDAAEKIRRARRMGVDGIALFSFDALIGRAGYMRQMKQWVLRDPVQPTRMRWRG</sequence>
<dbReference type="InterPro" id="IPR052177">
    <property type="entry name" value="Divisome_Glycosyl_Hydrolase"/>
</dbReference>
<protein>
    <recommendedName>
        <fullName evidence="4">Glycosyl hydrolase-like 10 domain-containing protein</fullName>
    </recommendedName>
</protein>
<proteinExistence type="predicted"/>
<dbReference type="PANTHER" id="PTHR43405:SF1">
    <property type="entry name" value="GLYCOSYL HYDROLASE DIGH"/>
    <property type="match status" value="1"/>
</dbReference>
<reference evidence="5 6" key="1">
    <citation type="journal article" date="2019" name="Nat. Microbiol.">
        <title>Mediterranean grassland soil C-N compound turnover is dependent on rainfall and depth, and is mediated by genomically divergent microorganisms.</title>
        <authorList>
            <person name="Diamond S."/>
            <person name="Andeer P.F."/>
            <person name="Li Z."/>
            <person name="Crits-Christoph A."/>
            <person name="Burstein D."/>
            <person name="Anantharaman K."/>
            <person name="Lane K.R."/>
            <person name="Thomas B.C."/>
            <person name="Pan C."/>
            <person name="Northen T.R."/>
            <person name="Banfield J.F."/>
        </authorList>
    </citation>
    <scope>NUCLEOTIDE SEQUENCE [LARGE SCALE GENOMIC DNA]</scope>
    <source>
        <strain evidence="5">WS_9</strain>
    </source>
</reference>
<organism evidence="5 6">
    <name type="scientific">Eiseniibacteriota bacterium</name>
    <dbReference type="NCBI Taxonomy" id="2212470"/>
    <lineage>
        <taxon>Bacteria</taxon>
        <taxon>Candidatus Eiseniibacteriota</taxon>
    </lineage>
</organism>
<dbReference type="InterPro" id="IPR003790">
    <property type="entry name" value="GHL10"/>
</dbReference>
<comment type="caution">
    <text evidence="5">The sequence shown here is derived from an EMBL/GenBank/DDBJ whole genome shotgun (WGS) entry which is preliminary data.</text>
</comment>
<dbReference type="Gene3D" id="3.20.20.80">
    <property type="entry name" value="Glycosidases"/>
    <property type="match status" value="1"/>
</dbReference>
<accession>A0A538TRT3</accession>
<feature type="region of interest" description="Disordered" evidence="2">
    <location>
        <begin position="34"/>
        <end position="76"/>
    </location>
</feature>
<feature type="domain" description="Glycosyl hydrolase-like 10" evidence="4">
    <location>
        <begin position="134"/>
        <end position="437"/>
    </location>
</feature>
<evidence type="ECO:0000256" key="3">
    <source>
        <dbReference type="SAM" id="Phobius"/>
    </source>
</evidence>
<keyword evidence="3" id="KW-0812">Transmembrane</keyword>
<keyword evidence="3" id="KW-0472">Membrane</keyword>
<keyword evidence="3" id="KW-1133">Transmembrane helix</keyword>
<feature type="transmembrane region" description="Helical" evidence="3">
    <location>
        <begin position="93"/>
        <end position="115"/>
    </location>
</feature>